<comment type="caution">
    <text evidence="3">The sequence shown here is derived from an EMBL/GenBank/DDBJ whole genome shotgun (WGS) entry which is preliminary data.</text>
</comment>
<dbReference type="RefSeq" id="WP_192760420.1">
    <property type="nucleotide sequence ID" value="NZ_JADBDZ010000001.1"/>
</dbReference>
<dbReference type="InterPro" id="IPR043128">
    <property type="entry name" value="Rev_trsase/Diguanyl_cyclase"/>
</dbReference>
<keyword evidence="4" id="KW-1185">Reference proteome</keyword>
<dbReference type="InterPro" id="IPR000477">
    <property type="entry name" value="RT_dom"/>
</dbReference>
<keyword evidence="3" id="KW-0548">Nucleotidyltransferase</keyword>
<feature type="domain" description="Reverse transcriptase" evidence="2">
    <location>
        <begin position="129"/>
        <end position="355"/>
    </location>
</feature>
<proteinExistence type="predicted"/>
<dbReference type="GO" id="GO:0003964">
    <property type="term" value="F:RNA-directed DNA polymerase activity"/>
    <property type="evidence" value="ECO:0007669"/>
    <property type="project" value="UniProtKB-KW"/>
</dbReference>
<sequence length="368" mass="40626">MQFCGARGQHPDLQDCDLQVYKTMRQPPSAPSQHLIKNDLDFGVFAGHTTFQHFVPTSPEIEGYGGWRGRPSVTGMRTTRTIRGRPIERMASEPVLWNAWSRVAAGSGMPGADGVSATAFGREVGPRLAALSQLLLEGRYQAQPLRPIPASRGGRARVRAVPTICDRVVQRAFLNVCGGRLLGRSSVSFSYRKGRSWLNAVEQVRTYRDSGLRWVLRTDIADFFAEVDHGLLLTRLRERFRKSALADLVADWVRAPLLTPEGIAERTRGLPEGAPVSPALAEFFLAGFDRSVDHGHGRLIRYADDLAVLCPTLDDAMAALGTIESALTDRGLRINHEKTSISDFEHGFTLLGWQFTGQDVQPLETEGH</sequence>
<dbReference type="InterPro" id="IPR051083">
    <property type="entry name" value="GrpII_Intron_Splice-Mob/Def"/>
</dbReference>
<dbReference type="Gene3D" id="3.30.70.270">
    <property type="match status" value="1"/>
</dbReference>
<comment type="function">
    <text evidence="1">Poorly processive, error-prone DNA polymerase involved in untargeted mutagenesis. Copies undamaged DNA at stalled replication forks, which arise in vivo from mismatched or misaligned primer ends. These misaligned primers can be extended by PolIV. Exhibits no 3'-5' exonuclease (proofreading) activity. May be involved in translesional synthesis, in conjunction with the beta clamp from PolIII.</text>
</comment>
<accession>A0ABR9JTR9</accession>
<dbReference type="EMBL" id="JADBDZ010000001">
    <property type="protein sequence ID" value="MBE1533965.1"/>
    <property type="molecule type" value="Genomic_DNA"/>
</dbReference>
<gene>
    <name evidence="3" type="ORF">H4W34_003798</name>
</gene>
<dbReference type="Proteomes" id="UP000627838">
    <property type="component" value="Unassembled WGS sequence"/>
</dbReference>
<dbReference type="CDD" id="cd01651">
    <property type="entry name" value="RT_G2_intron"/>
    <property type="match status" value="1"/>
</dbReference>
<evidence type="ECO:0000259" key="2">
    <source>
        <dbReference type="PROSITE" id="PS50878"/>
    </source>
</evidence>
<protein>
    <submittedName>
        <fullName evidence="3">Group II intron reverse transcriptase/maturase</fullName>
    </submittedName>
</protein>
<dbReference type="PANTHER" id="PTHR34047">
    <property type="entry name" value="NUCLEAR INTRON MATURASE 1, MITOCHONDRIAL-RELATED"/>
    <property type="match status" value="1"/>
</dbReference>
<dbReference type="Pfam" id="PF00078">
    <property type="entry name" value="RVT_1"/>
    <property type="match status" value="1"/>
</dbReference>
<dbReference type="InterPro" id="IPR043502">
    <property type="entry name" value="DNA/RNA_pol_sf"/>
</dbReference>
<evidence type="ECO:0000313" key="3">
    <source>
        <dbReference type="EMBL" id="MBE1533965.1"/>
    </source>
</evidence>
<keyword evidence="3" id="KW-0695">RNA-directed DNA polymerase</keyword>
<dbReference type="SUPFAM" id="SSF56672">
    <property type="entry name" value="DNA/RNA polymerases"/>
    <property type="match status" value="1"/>
</dbReference>
<name>A0ABR9JTR9_9ACTN</name>
<dbReference type="PROSITE" id="PS50878">
    <property type="entry name" value="RT_POL"/>
    <property type="match status" value="1"/>
</dbReference>
<dbReference type="PANTHER" id="PTHR34047:SF8">
    <property type="entry name" value="PROTEIN YKFC"/>
    <property type="match status" value="1"/>
</dbReference>
<organism evidence="3 4">
    <name type="scientific">Actinomadura algeriensis</name>
    <dbReference type="NCBI Taxonomy" id="1679523"/>
    <lineage>
        <taxon>Bacteria</taxon>
        <taxon>Bacillati</taxon>
        <taxon>Actinomycetota</taxon>
        <taxon>Actinomycetes</taxon>
        <taxon>Streptosporangiales</taxon>
        <taxon>Thermomonosporaceae</taxon>
        <taxon>Actinomadura</taxon>
    </lineage>
</organism>
<keyword evidence="3" id="KW-0808">Transferase</keyword>
<evidence type="ECO:0000256" key="1">
    <source>
        <dbReference type="ARBA" id="ARBA00025589"/>
    </source>
</evidence>
<evidence type="ECO:0000313" key="4">
    <source>
        <dbReference type="Proteomes" id="UP000627838"/>
    </source>
</evidence>
<reference evidence="3 4" key="1">
    <citation type="submission" date="2020-10" db="EMBL/GenBank/DDBJ databases">
        <title>Sequencing the genomes of 1000 actinobacteria strains.</title>
        <authorList>
            <person name="Klenk H.-P."/>
        </authorList>
    </citation>
    <scope>NUCLEOTIDE SEQUENCE [LARGE SCALE GENOMIC DNA]</scope>
    <source>
        <strain evidence="3 4">DSM 46744</strain>
    </source>
</reference>